<dbReference type="Proteomes" id="UP000734854">
    <property type="component" value="Unassembled WGS sequence"/>
</dbReference>
<comment type="cofactor">
    <cofactor evidence="1">
        <name>Mg(2+)</name>
        <dbReference type="ChEBI" id="CHEBI:18420"/>
    </cofactor>
</comment>
<dbReference type="SUPFAM" id="SSF48239">
    <property type="entry name" value="Terpenoid cyclases/Protein prenyltransferases"/>
    <property type="match status" value="1"/>
</dbReference>
<dbReference type="InterPro" id="IPR036965">
    <property type="entry name" value="Terpene_synth_N_sf"/>
</dbReference>
<dbReference type="AlphaFoldDB" id="A0A8J5G0X6"/>
<dbReference type="Gene3D" id="1.50.10.130">
    <property type="entry name" value="Terpene synthase, N-terminal domain"/>
    <property type="match status" value="1"/>
</dbReference>
<evidence type="ECO:0000256" key="2">
    <source>
        <dbReference type="ARBA" id="ARBA00022842"/>
    </source>
</evidence>
<evidence type="ECO:0000256" key="1">
    <source>
        <dbReference type="ARBA" id="ARBA00001946"/>
    </source>
</evidence>
<dbReference type="EMBL" id="JACMSC010000014">
    <property type="protein sequence ID" value="KAG6489384.1"/>
    <property type="molecule type" value="Genomic_DNA"/>
</dbReference>
<comment type="caution">
    <text evidence="4">The sequence shown here is derived from an EMBL/GenBank/DDBJ whole genome shotgun (WGS) entry which is preliminary data.</text>
</comment>
<dbReference type="Pfam" id="PF01397">
    <property type="entry name" value="Terpene_synth"/>
    <property type="match status" value="1"/>
</dbReference>
<feature type="domain" description="Terpene synthase N-terminal" evidence="3">
    <location>
        <begin position="30"/>
        <end position="98"/>
    </location>
</feature>
<dbReference type="PANTHER" id="PTHR31225:SF252">
    <property type="entry name" value="TERPENE SYNTHASE 12-RELATED"/>
    <property type="match status" value="1"/>
</dbReference>
<sequence length="139" mass="15701">MIQRTTPGMNGVAKHHGHGGAVTVAMMAAIDEIGNFKVRCENQIRGLLSLYEASYIEKEGETVLKEAMDFATEQLKEFMEEGSVPEAGGLRDQVAHALQLPLNWRLERVQHRWFIEAFRGDDTINPLLLEFAKLDFNMI</sequence>
<evidence type="ECO:0000313" key="5">
    <source>
        <dbReference type="Proteomes" id="UP000734854"/>
    </source>
</evidence>
<protein>
    <recommendedName>
        <fullName evidence="3">Terpene synthase N-terminal domain-containing protein</fullName>
    </recommendedName>
</protein>
<reference evidence="4 5" key="1">
    <citation type="submission" date="2020-08" db="EMBL/GenBank/DDBJ databases">
        <title>Plant Genome Project.</title>
        <authorList>
            <person name="Zhang R.-G."/>
        </authorList>
    </citation>
    <scope>NUCLEOTIDE SEQUENCE [LARGE SCALE GENOMIC DNA]</scope>
    <source>
        <tissue evidence="4">Rhizome</tissue>
    </source>
</reference>
<dbReference type="InterPro" id="IPR050148">
    <property type="entry name" value="Terpene_synthase-like"/>
</dbReference>
<dbReference type="InterPro" id="IPR008930">
    <property type="entry name" value="Terpenoid_cyclase/PrenylTrfase"/>
</dbReference>
<evidence type="ECO:0000259" key="3">
    <source>
        <dbReference type="Pfam" id="PF01397"/>
    </source>
</evidence>
<accession>A0A8J5G0X6</accession>
<organism evidence="4 5">
    <name type="scientific">Zingiber officinale</name>
    <name type="common">Ginger</name>
    <name type="synonym">Amomum zingiber</name>
    <dbReference type="NCBI Taxonomy" id="94328"/>
    <lineage>
        <taxon>Eukaryota</taxon>
        <taxon>Viridiplantae</taxon>
        <taxon>Streptophyta</taxon>
        <taxon>Embryophyta</taxon>
        <taxon>Tracheophyta</taxon>
        <taxon>Spermatophyta</taxon>
        <taxon>Magnoliopsida</taxon>
        <taxon>Liliopsida</taxon>
        <taxon>Zingiberales</taxon>
        <taxon>Zingiberaceae</taxon>
        <taxon>Zingiber</taxon>
    </lineage>
</organism>
<name>A0A8J5G0X6_ZINOF</name>
<dbReference type="InterPro" id="IPR001906">
    <property type="entry name" value="Terpene_synth_N"/>
</dbReference>
<gene>
    <name evidence="4" type="ORF">ZIOFF_050653</name>
</gene>
<dbReference type="GO" id="GO:0016114">
    <property type="term" value="P:terpenoid biosynthetic process"/>
    <property type="evidence" value="ECO:0007669"/>
    <property type="project" value="InterPro"/>
</dbReference>
<keyword evidence="2" id="KW-0460">Magnesium</keyword>
<dbReference type="PANTHER" id="PTHR31225">
    <property type="entry name" value="OS04G0344100 PROTEIN-RELATED"/>
    <property type="match status" value="1"/>
</dbReference>
<dbReference type="GO" id="GO:0010333">
    <property type="term" value="F:terpene synthase activity"/>
    <property type="evidence" value="ECO:0007669"/>
    <property type="project" value="InterPro"/>
</dbReference>
<keyword evidence="5" id="KW-1185">Reference proteome</keyword>
<evidence type="ECO:0000313" key="4">
    <source>
        <dbReference type="EMBL" id="KAG6489384.1"/>
    </source>
</evidence>
<proteinExistence type="predicted"/>